<dbReference type="EMBL" id="BARU01001317">
    <property type="protein sequence ID" value="GAH30780.1"/>
    <property type="molecule type" value="Genomic_DNA"/>
</dbReference>
<feature type="coiled-coil region" evidence="1">
    <location>
        <begin position="38"/>
        <end position="65"/>
    </location>
</feature>
<reference evidence="3" key="1">
    <citation type="journal article" date="2014" name="Front. Microbiol.">
        <title>High frequency of phylogenetically diverse reductive dehalogenase-homologous genes in deep subseafloor sedimentary metagenomes.</title>
        <authorList>
            <person name="Kawai M."/>
            <person name="Futagami T."/>
            <person name="Toyoda A."/>
            <person name="Takaki Y."/>
            <person name="Nishi S."/>
            <person name="Hori S."/>
            <person name="Arai W."/>
            <person name="Tsubouchi T."/>
            <person name="Morono Y."/>
            <person name="Uchiyama I."/>
            <person name="Ito T."/>
            <person name="Fujiyama A."/>
            <person name="Inagaki F."/>
            <person name="Takami H."/>
        </authorList>
    </citation>
    <scope>NUCLEOTIDE SEQUENCE</scope>
    <source>
        <strain evidence="3">Expedition CK06-06</strain>
    </source>
</reference>
<accession>X1FE12</accession>
<keyword evidence="1" id="KW-0175">Coiled coil</keyword>
<evidence type="ECO:0000256" key="2">
    <source>
        <dbReference type="SAM" id="MobiDB-lite"/>
    </source>
</evidence>
<dbReference type="AlphaFoldDB" id="X1FE12"/>
<proteinExistence type="predicted"/>
<feature type="region of interest" description="Disordered" evidence="2">
    <location>
        <begin position="69"/>
        <end position="93"/>
    </location>
</feature>
<protein>
    <submittedName>
        <fullName evidence="3">Uncharacterized protein</fullName>
    </submittedName>
</protein>
<comment type="caution">
    <text evidence="3">The sequence shown here is derived from an EMBL/GenBank/DDBJ whole genome shotgun (WGS) entry which is preliminary data.</text>
</comment>
<sequence>MRRIQGNNYSFELAEKLIQAAKDSIYSGKASEVRGMALRILIDEIQFLKNKIKEIEDKIDEILSFNEPSSPQKRLLSIPGVGPKTVAAHPEEK</sequence>
<organism evidence="3">
    <name type="scientific">marine sediment metagenome</name>
    <dbReference type="NCBI Taxonomy" id="412755"/>
    <lineage>
        <taxon>unclassified sequences</taxon>
        <taxon>metagenomes</taxon>
        <taxon>ecological metagenomes</taxon>
    </lineage>
</organism>
<evidence type="ECO:0000313" key="3">
    <source>
        <dbReference type="EMBL" id="GAH30780.1"/>
    </source>
</evidence>
<name>X1FE12_9ZZZZ</name>
<evidence type="ECO:0000256" key="1">
    <source>
        <dbReference type="SAM" id="Coils"/>
    </source>
</evidence>
<gene>
    <name evidence="3" type="ORF">S03H2_03541</name>
</gene>